<evidence type="ECO:0000256" key="2">
    <source>
        <dbReference type="ARBA" id="ARBA00023015"/>
    </source>
</evidence>
<dbReference type="Gene3D" id="3.40.190.290">
    <property type="match status" value="1"/>
</dbReference>
<dbReference type="Gene3D" id="1.10.10.10">
    <property type="entry name" value="Winged helix-like DNA-binding domain superfamily/Winged helix DNA-binding domain"/>
    <property type="match status" value="1"/>
</dbReference>
<reference evidence="5 6" key="1">
    <citation type="submission" date="2018-05" db="EMBL/GenBank/DDBJ databases">
        <title>Complete genome sequence of Megasphaera sp. AJH120T, isolated from the ceca of a chicken.</title>
        <authorList>
            <person name="Maki J."/>
            <person name="Looft T."/>
        </authorList>
    </citation>
    <scope>NUCLEOTIDE SEQUENCE [LARGE SCALE GENOMIC DNA]</scope>
    <source>
        <strain evidence="5 6">AJH120</strain>
    </source>
</reference>
<dbReference type="Proteomes" id="UP000254337">
    <property type="component" value="Chromosome"/>
</dbReference>
<evidence type="ECO:0000313" key="6">
    <source>
        <dbReference type="Proteomes" id="UP000254337"/>
    </source>
</evidence>
<protein>
    <submittedName>
        <fullName evidence="5">LysR family transcriptional regulator</fullName>
    </submittedName>
</protein>
<dbReference type="PANTHER" id="PTHR30419:SF8">
    <property type="entry name" value="NITROGEN ASSIMILATION TRANSCRIPTIONAL ACTIVATOR-RELATED"/>
    <property type="match status" value="1"/>
</dbReference>
<dbReference type="PROSITE" id="PS50931">
    <property type="entry name" value="HTH_LYSR"/>
    <property type="match status" value="1"/>
</dbReference>
<dbReference type="FunFam" id="1.10.10.10:FF:000001">
    <property type="entry name" value="LysR family transcriptional regulator"/>
    <property type="match status" value="1"/>
</dbReference>
<dbReference type="PRINTS" id="PR00039">
    <property type="entry name" value="HTHLYSR"/>
</dbReference>
<dbReference type="RefSeq" id="WP_087478515.1">
    <property type="nucleotide sequence ID" value="NZ_CP029462.1"/>
</dbReference>
<comment type="similarity">
    <text evidence="1">Belongs to the LysR transcriptional regulatory family.</text>
</comment>
<dbReference type="InterPro" id="IPR036388">
    <property type="entry name" value="WH-like_DNA-bd_sf"/>
</dbReference>
<dbReference type="InterPro" id="IPR050950">
    <property type="entry name" value="HTH-type_LysR_regulators"/>
</dbReference>
<name>A0A346AY69_9FIRM</name>
<dbReference type="OrthoDB" id="9803714at2"/>
<dbReference type="InterPro" id="IPR036390">
    <property type="entry name" value="WH_DNA-bd_sf"/>
</dbReference>
<dbReference type="SUPFAM" id="SSF46785">
    <property type="entry name" value="Winged helix' DNA-binding domain"/>
    <property type="match status" value="1"/>
</dbReference>
<proteinExistence type="inferred from homology"/>
<dbReference type="InterPro" id="IPR005119">
    <property type="entry name" value="LysR_subst-bd"/>
</dbReference>
<evidence type="ECO:0000256" key="3">
    <source>
        <dbReference type="ARBA" id="ARBA00023125"/>
    </source>
</evidence>
<dbReference type="Pfam" id="PF03466">
    <property type="entry name" value="LysR_substrate"/>
    <property type="match status" value="1"/>
</dbReference>
<dbReference type="PANTHER" id="PTHR30419">
    <property type="entry name" value="HTH-TYPE TRANSCRIPTIONAL REGULATOR YBHD"/>
    <property type="match status" value="1"/>
</dbReference>
<sequence length="293" mass="32914">MNIDHFIYFIETVKKQSFTKAAESLFISQSTISKAIRSLERAYDTELIDRTAKKFKLTSAGEIFYHGAVKIVSNYKSETEVLSALLKSARGTLTLGVPPVTITVVYSILHQYQSMYPAINLQISEVGAQTAYSMVKAGAVDMGILIQPFVDDDFVQIPFLQSEAVCVVPPGHRLAEYDSISFKQLAQEDFYILNNTFMLHDSIINNCHKAGFSPNIVMESGQWDLLIEAINCGNGITILPKPVIDKICDGKVVQIHLTDPEFPWIPTLAYRKEKFISTPMQLFLDMIQTFIKK</sequence>
<dbReference type="InterPro" id="IPR000847">
    <property type="entry name" value="LysR_HTH_N"/>
</dbReference>
<dbReference type="KEGG" id="meg:DKB62_04075"/>
<dbReference type="GO" id="GO:0005829">
    <property type="term" value="C:cytosol"/>
    <property type="evidence" value="ECO:0007669"/>
    <property type="project" value="TreeGrafter"/>
</dbReference>
<organism evidence="5 6">
    <name type="scientific">Megasphaera stantonii</name>
    <dbReference type="NCBI Taxonomy" id="2144175"/>
    <lineage>
        <taxon>Bacteria</taxon>
        <taxon>Bacillati</taxon>
        <taxon>Bacillota</taxon>
        <taxon>Negativicutes</taxon>
        <taxon>Veillonellales</taxon>
        <taxon>Veillonellaceae</taxon>
        <taxon>Megasphaera</taxon>
    </lineage>
</organism>
<dbReference type="AlphaFoldDB" id="A0A346AY69"/>
<keyword evidence="2" id="KW-0805">Transcription regulation</keyword>
<dbReference type="EMBL" id="CP029462">
    <property type="protein sequence ID" value="AXL20812.1"/>
    <property type="molecule type" value="Genomic_DNA"/>
</dbReference>
<accession>A0A346AY69</accession>
<keyword evidence="6" id="KW-1185">Reference proteome</keyword>
<keyword evidence="4" id="KW-0804">Transcription</keyword>
<evidence type="ECO:0000256" key="1">
    <source>
        <dbReference type="ARBA" id="ARBA00009437"/>
    </source>
</evidence>
<evidence type="ECO:0000313" key="5">
    <source>
        <dbReference type="EMBL" id="AXL20812.1"/>
    </source>
</evidence>
<evidence type="ECO:0000256" key="4">
    <source>
        <dbReference type="ARBA" id="ARBA00023163"/>
    </source>
</evidence>
<dbReference type="GO" id="GO:0003700">
    <property type="term" value="F:DNA-binding transcription factor activity"/>
    <property type="evidence" value="ECO:0007669"/>
    <property type="project" value="InterPro"/>
</dbReference>
<keyword evidence="3" id="KW-0238">DNA-binding</keyword>
<dbReference type="SUPFAM" id="SSF53850">
    <property type="entry name" value="Periplasmic binding protein-like II"/>
    <property type="match status" value="1"/>
</dbReference>
<dbReference type="Pfam" id="PF00126">
    <property type="entry name" value="HTH_1"/>
    <property type="match status" value="1"/>
</dbReference>
<gene>
    <name evidence="5" type="ORF">DKB62_04075</name>
</gene>
<dbReference type="GO" id="GO:0003677">
    <property type="term" value="F:DNA binding"/>
    <property type="evidence" value="ECO:0007669"/>
    <property type="project" value="UniProtKB-KW"/>
</dbReference>